<dbReference type="AlphaFoldDB" id="A0A0K1JI59"/>
<feature type="DNA-binding region" description="H-T-H motif" evidence="4">
    <location>
        <begin position="36"/>
        <end position="55"/>
    </location>
</feature>
<dbReference type="GO" id="GO:0003700">
    <property type="term" value="F:DNA-binding transcription factor activity"/>
    <property type="evidence" value="ECO:0007669"/>
    <property type="project" value="TreeGrafter"/>
</dbReference>
<dbReference type="PRINTS" id="PR00455">
    <property type="entry name" value="HTHTETR"/>
</dbReference>
<keyword evidence="3" id="KW-0804">Transcription</keyword>
<evidence type="ECO:0000256" key="2">
    <source>
        <dbReference type="ARBA" id="ARBA00023125"/>
    </source>
</evidence>
<dbReference type="KEGG" id="lmoi:VV02_11830"/>
<name>A0A0K1JI59_9MICO</name>
<evidence type="ECO:0000259" key="5">
    <source>
        <dbReference type="PROSITE" id="PS50977"/>
    </source>
</evidence>
<dbReference type="EMBL" id="CP011112">
    <property type="protein sequence ID" value="AKU16391.1"/>
    <property type="molecule type" value="Genomic_DNA"/>
</dbReference>
<proteinExistence type="predicted"/>
<dbReference type="RefSeq" id="WP_052591721.1">
    <property type="nucleotide sequence ID" value="NZ_CP011112.1"/>
</dbReference>
<dbReference type="PANTHER" id="PTHR30055:SF148">
    <property type="entry name" value="TETR-FAMILY TRANSCRIPTIONAL REGULATOR"/>
    <property type="match status" value="1"/>
</dbReference>
<dbReference type="InterPro" id="IPR001647">
    <property type="entry name" value="HTH_TetR"/>
</dbReference>
<dbReference type="Gene3D" id="1.10.10.60">
    <property type="entry name" value="Homeodomain-like"/>
    <property type="match status" value="1"/>
</dbReference>
<dbReference type="PROSITE" id="PS50977">
    <property type="entry name" value="HTH_TETR_2"/>
    <property type="match status" value="1"/>
</dbReference>
<accession>A0A0K1JI59</accession>
<evidence type="ECO:0000313" key="6">
    <source>
        <dbReference type="EMBL" id="AKU16391.1"/>
    </source>
</evidence>
<dbReference type="OrthoDB" id="9796019at2"/>
<evidence type="ECO:0000256" key="4">
    <source>
        <dbReference type="PROSITE-ProRule" id="PRU00335"/>
    </source>
</evidence>
<keyword evidence="1" id="KW-0805">Transcription regulation</keyword>
<dbReference type="InterPro" id="IPR009057">
    <property type="entry name" value="Homeodomain-like_sf"/>
</dbReference>
<evidence type="ECO:0000256" key="3">
    <source>
        <dbReference type="ARBA" id="ARBA00023163"/>
    </source>
</evidence>
<dbReference type="SUPFAM" id="SSF46689">
    <property type="entry name" value="Homeodomain-like"/>
    <property type="match status" value="1"/>
</dbReference>
<dbReference type="Pfam" id="PF00440">
    <property type="entry name" value="TetR_N"/>
    <property type="match status" value="1"/>
</dbReference>
<dbReference type="SUPFAM" id="SSF48498">
    <property type="entry name" value="Tetracyclin repressor-like, C-terminal domain"/>
    <property type="match status" value="1"/>
</dbReference>
<dbReference type="Pfam" id="PF16859">
    <property type="entry name" value="TetR_C_11"/>
    <property type="match status" value="1"/>
</dbReference>
<organism evidence="6 7">
    <name type="scientific">Luteipulveratus mongoliensis</name>
    <dbReference type="NCBI Taxonomy" id="571913"/>
    <lineage>
        <taxon>Bacteria</taxon>
        <taxon>Bacillati</taxon>
        <taxon>Actinomycetota</taxon>
        <taxon>Actinomycetes</taxon>
        <taxon>Micrococcales</taxon>
        <taxon>Dermacoccaceae</taxon>
        <taxon>Luteipulveratus</taxon>
    </lineage>
</organism>
<evidence type="ECO:0000313" key="7">
    <source>
        <dbReference type="Proteomes" id="UP000066480"/>
    </source>
</evidence>
<protein>
    <recommendedName>
        <fullName evidence="5">HTH tetR-type domain-containing protein</fullName>
    </recommendedName>
</protein>
<evidence type="ECO:0000256" key="1">
    <source>
        <dbReference type="ARBA" id="ARBA00023015"/>
    </source>
</evidence>
<dbReference type="PANTHER" id="PTHR30055">
    <property type="entry name" value="HTH-TYPE TRANSCRIPTIONAL REGULATOR RUTR"/>
    <property type="match status" value="1"/>
</dbReference>
<dbReference type="InterPro" id="IPR011075">
    <property type="entry name" value="TetR_C"/>
</dbReference>
<dbReference type="InterPro" id="IPR036271">
    <property type="entry name" value="Tet_transcr_reg_TetR-rel_C_sf"/>
</dbReference>
<reference evidence="6 7" key="1">
    <citation type="submission" date="2015-03" db="EMBL/GenBank/DDBJ databases">
        <title>Luteipulveratus halotolerans sp. nov., a novel actinobacterium (Dermacoccaceae) from Sarawak, Malaysia.</title>
        <authorList>
            <person name="Juboi H."/>
            <person name="Basik A."/>
            <person name="Shamsul S.S."/>
            <person name="Arnold P."/>
            <person name="Schmitt E.K."/>
            <person name="Sanglier J.-J."/>
            <person name="Yeo T."/>
        </authorList>
    </citation>
    <scope>NUCLEOTIDE SEQUENCE [LARGE SCALE GENOMIC DNA]</scope>
    <source>
        <strain evidence="6 7">MN07-A0370</strain>
    </source>
</reference>
<dbReference type="InterPro" id="IPR050109">
    <property type="entry name" value="HTH-type_TetR-like_transc_reg"/>
</dbReference>
<dbReference type="Proteomes" id="UP000066480">
    <property type="component" value="Chromosome"/>
</dbReference>
<gene>
    <name evidence="6" type="ORF">VV02_11830</name>
</gene>
<keyword evidence="2 4" id="KW-0238">DNA-binding</keyword>
<dbReference type="STRING" id="571913.VV02_11830"/>
<feature type="domain" description="HTH tetR-type" evidence="5">
    <location>
        <begin position="13"/>
        <end position="73"/>
    </location>
</feature>
<keyword evidence="7" id="KW-1185">Reference proteome</keyword>
<dbReference type="Gene3D" id="1.10.357.10">
    <property type="entry name" value="Tetracycline Repressor, domain 2"/>
    <property type="match status" value="1"/>
</dbReference>
<sequence>MVDDRLPGRPRSEASRAATLRAAYDLLQEKGFRQVTTAEIARRAGVSTATVYRWWDSKADVLLDAVHEQGDRYPAFEEGDDTFTELLTEVRGVIRFYASATGQATLDLVAESRFDDDLARGLRERFIAGRRASAKAVLRRGIERGEVRSDLRLDAAVDAIWGALYYRLQVSGEPLRPAYARELLTTLWPALSAQAG</sequence>
<dbReference type="GO" id="GO:0000976">
    <property type="term" value="F:transcription cis-regulatory region binding"/>
    <property type="evidence" value="ECO:0007669"/>
    <property type="project" value="TreeGrafter"/>
</dbReference>